<protein>
    <submittedName>
        <fullName evidence="1">Uncharacterized protein</fullName>
    </submittedName>
</protein>
<gene>
    <name evidence="1" type="ORF">HMPREF9436_01382</name>
</gene>
<comment type="caution">
    <text evidence="1">The sequence shown here is derived from an EMBL/GenBank/DDBJ whole genome shotgun (WGS) entry which is preliminary data.</text>
</comment>
<dbReference type="BioCyc" id="FCF748224-HMP:GTSS-65-MONOMER"/>
<organism evidence="1 2">
    <name type="scientific">Faecalibacterium cf. prausnitzii KLE1255</name>
    <dbReference type="NCBI Taxonomy" id="748224"/>
    <lineage>
        <taxon>Bacteria</taxon>
        <taxon>Bacillati</taxon>
        <taxon>Bacillota</taxon>
        <taxon>Clostridia</taxon>
        <taxon>Eubacteriales</taxon>
        <taxon>Oscillospiraceae</taxon>
        <taxon>Faecalibacterium</taxon>
    </lineage>
</organism>
<accession>E2ZI91</accession>
<sequence length="109" mass="12194">MASQFQIRTKDIPLLVRALQSLETVPDTWFGSVDDPSLISEMKNAARALPVKLRLKTLQLSSLDVLALQQACCYQCLECKLSRQDYKLLEDYSNQFAALLASGNLGMLQ</sequence>
<evidence type="ECO:0000313" key="2">
    <source>
        <dbReference type="Proteomes" id="UP000006028"/>
    </source>
</evidence>
<dbReference type="EMBL" id="AECU01000117">
    <property type="protein sequence ID" value="EFQ07077.1"/>
    <property type="molecule type" value="Genomic_DNA"/>
</dbReference>
<dbReference type="RefSeq" id="WP_005941636.1">
    <property type="nucleotide sequence ID" value="NZ_GL538315.1"/>
</dbReference>
<name>E2ZI91_9FIRM</name>
<dbReference type="HOGENOM" id="CLU_2179930_0_0_9"/>
<dbReference type="AlphaFoldDB" id="E2ZI91"/>
<evidence type="ECO:0000313" key="1">
    <source>
        <dbReference type="EMBL" id="EFQ07077.1"/>
    </source>
</evidence>
<reference evidence="1 2" key="1">
    <citation type="submission" date="2010-08" db="EMBL/GenBank/DDBJ databases">
        <authorList>
            <person name="Weinstock G."/>
            <person name="Sodergren E."/>
            <person name="Clifton S."/>
            <person name="Fulton L."/>
            <person name="Fulton B."/>
            <person name="Courtney L."/>
            <person name="Fronick C."/>
            <person name="Harrison M."/>
            <person name="Strong C."/>
            <person name="Farmer C."/>
            <person name="Delahaunty K."/>
            <person name="Markovic C."/>
            <person name="Hall O."/>
            <person name="Minx P."/>
            <person name="Tomlinson C."/>
            <person name="Mitreva M."/>
            <person name="Hou S."/>
            <person name="Chen J."/>
            <person name="Wollam A."/>
            <person name="Pepin K.H."/>
            <person name="Johnson M."/>
            <person name="Bhonagiri V."/>
            <person name="Zhang X."/>
            <person name="Suruliraj S."/>
            <person name="Warren W."/>
            <person name="Chinwalla A."/>
            <person name="Mardis E.R."/>
            <person name="Wilson R.K."/>
        </authorList>
    </citation>
    <scope>NUCLEOTIDE SEQUENCE [LARGE SCALE GENOMIC DNA]</scope>
    <source>
        <strain evidence="1 2">KLE1255</strain>
    </source>
</reference>
<dbReference type="STRING" id="748224.HMPREF9436_01382"/>
<dbReference type="Proteomes" id="UP000006028">
    <property type="component" value="Unassembled WGS sequence"/>
</dbReference>
<proteinExistence type="predicted"/>